<keyword evidence="2 11" id="KW-0547">Nucleotide-binding</keyword>
<dbReference type="Pfam" id="PF18073">
    <property type="entry name" value="Zn_ribbon_LapB"/>
    <property type="match status" value="1"/>
</dbReference>
<dbReference type="Gene3D" id="3.40.50.300">
    <property type="entry name" value="P-loop containing nucleotide triphosphate hydrolases"/>
    <property type="match status" value="1"/>
</dbReference>
<dbReference type="NCBIfam" id="TIGR00416">
    <property type="entry name" value="sms"/>
    <property type="match status" value="1"/>
</dbReference>
<dbReference type="GO" id="GO:0000725">
    <property type="term" value="P:recombinational repair"/>
    <property type="evidence" value="ECO:0007669"/>
    <property type="project" value="UniProtKB-UniRule"/>
</dbReference>
<dbReference type="GO" id="GO:0005524">
    <property type="term" value="F:ATP binding"/>
    <property type="evidence" value="ECO:0007669"/>
    <property type="project" value="UniProtKB-UniRule"/>
</dbReference>
<gene>
    <name evidence="11 15" type="primary">radA</name>
    <name evidence="15" type="ORF">IAC42_04565</name>
</gene>
<dbReference type="Gene3D" id="3.30.230.10">
    <property type="match status" value="1"/>
</dbReference>
<evidence type="ECO:0000256" key="1">
    <source>
        <dbReference type="ARBA" id="ARBA00022723"/>
    </source>
</evidence>
<comment type="similarity">
    <text evidence="11 13">Belongs to the RecA family. RadA subfamily.</text>
</comment>
<comment type="function">
    <text evidence="13">DNA-dependent ATPase involved in processing of recombination intermediates, plays a role in repairing DNA breaks. Stimulates the branch migration of RecA-mediated strand transfer reactions, allowing the 3' invading strand to extend heteroduplex DNA faster. Binds ssDNA in the presence of ADP but not other nucleotides, has ATPase activity that is stimulated by ssDNA and various branched DNA structures, but inhibited by SSB. Does not have RecA's homology-searching function.</text>
</comment>
<evidence type="ECO:0000256" key="3">
    <source>
        <dbReference type="ARBA" id="ARBA00022763"/>
    </source>
</evidence>
<dbReference type="InterPro" id="IPR041166">
    <property type="entry name" value="Rubredoxin_2"/>
</dbReference>
<evidence type="ECO:0000256" key="5">
    <source>
        <dbReference type="ARBA" id="ARBA00022801"/>
    </source>
</evidence>
<evidence type="ECO:0000313" key="16">
    <source>
        <dbReference type="Proteomes" id="UP000823633"/>
    </source>
</evidence>
<feature type="binding site" evidence="11">
    <location>
        <begin position="97"/>
        <end position="104"/>
    </location>
    <ligand>
        <name>ATP</name>
        <dbReference type="ChEBI" id="CHEBI:30616"/>
    </ligand>
</feature>
<reference evidence="15" key="1">
    <citation type="submission" date="2020-10" db="EMBL/GenBank/DDBJ databases">
        <authorList>
            <person name="Gilroy R."/>
        </authorList>
    </citation>
    <scope>NUCLEOTIDE SEQUENCE</scope>
    <source>
        <strain evidence="15">11167</strain>
    </source>
</reference>
<evidence type="ECO:0000256" key="11">
    <source>
        <dbReference type="HAMAP-Rule" id="MF_01498"/>
    </source>
</evidence>
<feature type="region of interest" description="Lon-protease-like" evidence="11">
    <location>
        <begin position="353"/>
        <end position="456"/>
    </location>
</feature>
<protein>
    <recommendedName>
        <fullName evidence="11 12">DNA repair protein RadA</fullName>
    </recommendedName>
</protein>
<keyword evidence="9 11" id="KW-0238">DNA-binding</keyword>
<dbReference type="GO" id="GO:0008270">
    <property type="term" value="F:zinc ion binding"/>
    <property type="evidence" value="ECO:0007669"/>
    <property type="project" value="UniProtKB-KW"/>
</dbReference>
<evidence type="ECO:0000256" key="9">
    <source>
        <dbReference type="ARBA" id="ARBA00023125"/>
    </source>
</evidence>
<dbReference type="PROSITE" id="PS50162">
    <property type="entry name" value="RECA_2"/>
    <property type="match status" value="1"/>
</dbReference>
<feature type="short sequence motif" description="RadA KNRFG motif" evidence="11">
    <location>
        <begin position="252"/>
        <end position="256"/>
    </location>
</feature>
<dbReference type="CDD" id="cd01121">
    <property type="entry name" value="RadA_SMS_N"/>
    <property type="match status" value="1"/>
</dbReference>
<keyword evidence="6 13" id="KW-0862">Zinc</keyword>
<comment type="domain">
    <text evidence="11">The middle region has homology to RecA with ATPase motifs including the RadA KNRFG motif, while the C-terminus is homologous to Lon protease.</text>
</comment>
<feature type="domain" description="RecA family profile 1" evidence="14">
    <location>
        <begin position="68"/>
        <end position="216"/>
    </location>
</feature>
<dbReference type="InterPro" id="IPR027417">
    <property type="entry name" value="P-loop_NTPase"/>
</dbReference>
<keyword evidence="4 13" id="KW-0863">Zinc-finger</keyword>
<evidence type="ECO:0000313" key="15">
    <source>
        <dbReference type="EMBL" id="MBO8443013.1"/>
    </source>
</evidence>
<dbReference type="InterPro" id="IPR020568">
    <property type="entry name" value="Ribosomal_Su5_D2-typ_SF"/>
</dbReference>
<evidence type="ECO:0000256" key="10">
    <source>
        <dbReference type="ARBA" id="ARBA00023204"/>
    </source>
</evidence>
<comment type="caution">
    <text evidence="15">The sequence shown here is derived from an EMBL/GenBank/DDBJ whole genome shotgun (WGS) entry which is preliminary data.</text>
</comment>
<dbReference type="PANTHER" id="PTHR32472:SF10">
    <property type="entry name" value="DNA REPAIR PROTEIN RADA-LIKE PROTEIN"/>
    <property type="match status" value="1"/>
</dbReference>
<evidence type="ECO:0000256" key="13">
    <source>
        <dbReference type="RuleBase" id="RU003555"/>
    </source>
</evidence>
<dbReference type="EMBL" id="JADIMU010000028">
    <property type="protein sequence ID" value="MBO8443013.1"/>
    <property type="molecule type" value="Genomic_DNA"/>
</dbReference>
<evidence type="ECO:0000256" key="4">
    <source>
        <dbReference type="ARBA" id="ARBA00022771"/>
    </source>
</evidence>
<dbReference type="Pfam" id="PF13481">
    <property type="entry name" value="AAA_25"/>
    <property type="match status" value="1"/>
</dbReference>
<dbReference type="PANTHER" id="PTHR32472">
    <property type="entry name" value="DNA REPAIR PROTEIN RADA"/>
    <property type="match status" value="1"/>
</dbReference>
<dbReference type="InterPro" id="IPR020588">
    <property type="entry name" value="RecA_ATP-bd"/>
</dbReference>
<dbReference type="PRINTS" id="PR01874">
    <property type="entry name" value="DNAREPAIRADA"/>
</dbReference>
<dbReference type="HAMAP" id="MF_01498">
    <property type="entry name" value="RadA_bact"/>
    <property type="match status" value="1"/>
</dbReference>
<dbReference type="SUPFAM" id="SSF54211">
    <property type="entry name" value="Ribosomal protein S5 domain 2-like"/>
    <property type="match status" value="1"/>
</dbReference>
<keyword evidence="1 11" id="KW-0479">Metal-binding</keyword>
<keyword evidence="7 11" id="KW-0067">ATP-binding</keyword>
<evidence type="ECO:0000256" key="6">
    <source>
        <dbReference type="ARBA" id="ARBA00022833"/>
    </source>
</evidence>
<dbReference type="SMART" id="SM00382">
    <property type="entry name" value="AAA"/>
    <property type="match status" value="1"/>
</dbReference>
<dbReference type="Pfam" id="PF13541">
    <property type="entry name" value="ChlI"/>
    <property type="match status" value="1"/>
</dbReference>
<dbReference type="InterPro" id="IPR014721">
    <property type="entry name" value="Ribsml_uS5_D2-typ_fold_subgr"/>
</dbReference>
<dbReference type="GO" id="GO:0003684">
    <property type="term" value="F:damaged DNA binding"/>
    <property type="evidence" value="ECO:0007669"/>
    <property type="project" value="InterPro"/>
</dbReference>
<evidence type="ECO:0000256" key="12">
    <source>
        <dbReference type="NCBIfam" id="TIGR00416"/>
    </source>
</evidence>
<proteinExistence type="inferred from homology"/>
<evidence type="ECO:0000259" key="14">
    <source>
        <dbReference type="PROSITE" id="PS50162"/>
    </source>
</evidence>
<comment type="function">
    <text evidence="11">Plays a role in repairing double-strand DNA breaks, probably involving stabilizing or processing branched DNA or blocked replication forks.</text>
</comment>
<evidence type="ECO:0000256" key="2">
    <source>
        <dbReference type="ARBA" id="ARBA00022741"/>
    </source>
</evidence>
<reference evidence="15" key="2">
    <citation type="journal article" date="2021" name="PeerJ">
        <title>Extensive microbial diversity within the chicken gut microbiome revealed by metagenomics and culture.</title>
        <authorList>
            <person name="Gilroy R."/>
            <person name="Ravi A."/>
            <person name="Getino M."/>
            <person name="Pursley I."/>
            <person name="Horton D.L."/>
            <person name="Alikhan N.F."/>
            <person name="Baker D."/>
            <person name="Gharbi K."/>
            <person name="Hall N."/>
            <person name="Watson M."/>
            <person name="Adriaenssens E.M."/>
            <person name="Foster-Nyarko E."/>
            <person name="Jarju S."/>
            <person name="Secka A."/>
            <person name="Antonio M."/>
            <person name="Oren A."/>
            <person name="Chaudhuri R.R."/>
            <person name="La Ragione R."/>
            <person name="Hildebrand F."/>
            <person name="Pallen M.J."/>
        </authorList>
    </citation>
    <scope>NUCLEOTIDE SEQUENCE</scope>
    <source>
        <strain evidence="15">11167</strain>
    </source>
</reference>
<dbReference type="InterPro" id="IPR003593">
    <property type="entry name" value="AAA+_ATPase"/>
</dbReference>
<dbReference type="GO" id="GO:0005829">
    <property type="term" value="C:cytosol"/>
    <property type="evidence" value="ECO:0007669"/>
    <property type="project" value="TreeGrafter"/>
</dbReference>
<evidence type="ECO:0000256" key="8">
    <source>
        <dbReference type="ARBA" id="ARBA00023016"/>
    </source>
</evidence>
<name>A0A9D9HAR4_9SPIR</name>
<keyword evidence="8 11" id="KW-0346">Stress response</keyword>
<dbReference type="GO" id="GO:0140664">
    <property type="term" value="F:ATP-dependent DNA damage sensor activity"/>
    <property type="evidence" value="ECO:0007669"/>
    <property type="project" value="InterPro"/>
</dbReference>
<keyword evidence="10 11" id="KW-0234">DNA repair</keyword>
<dbReference type="GO" id="GO:0016787">
    <property type="term" value="F:hydrolase activity"/>
    <property type="evidence" value="ECO:0007669"/>
    <property type="project" value="UniProtKB-KW"/>
</dbReference>
<evidence type="ECO:0000256" key="7">
    <source>
        <dbReference type="ARBA" id="ARBA00022840"/>
    </source>
</evidence>
<sequence length="456" mass="48814">MKAPQTRFVCSACGRVENKWLGRCPSCGAWNSFEEEKVAPSSPGIPASAPVSALDSRLKKLADVVVGSSSRFESGMGEFDRVLGGGIMRPSSVLVGGEPGIGKSTIMLQLLSSCADVGPVLYVSGEESPGQVRLRGERLHVRLKDINIFCDTRLEVLMDAIESLKPAVVVIDSLQTLASSSIPSMAGSVNQMRACCMALSLVAKANGIAMFLIGHVTKDGMFAGPKIVEHLVDTVLYFESAQTGVRILRSIKNRFGSVDEIGLFRMDEDGLTPVKDPSLFFISSRSDGQLPSGVAYTAVTEGSRTFLVEIQALVVPGRGGSVRVYSDKVDAARVNRICAILERHAGLRLSDCDIYINVAGGIRLNEVSIELALALALWSAKSGTPLCARQVCFGELSLAGEVRPVAFLERRIKASIDMGFDRILAPAAMEKKDSRVSGCHNIRQAIMISKAFDEGA</sequence>
<dbReference type="InterPro" id="IPR004504">
    <property type="entry name" value="DNA_repair_RadA"/>
</dbReference>
<keyword evidence="5" id="KW-0378">Hydrolase</keyword>
<accession>A0A9D9HAR4</accession>
<organism evidence="15 16">
    <name type="scientific">Candidatus Aphodenecus pullistercoris</name>
    <dbReference type="NCBI Taxonomy" id="2840669"/>
    <lineage>
        <taxon>Bacteria</taxon>
        <taxon>Pseudomonadati</taxon>
        <taxon>Spirochaetota</taxon>
        <taxon>Spirochaetia</taxon>
        <taxon>Spirochaetales</taxon>
        <taxon>Candidatus Aphodenecus</taxon>
    </lineage>
</organism>
<dbReference type="Proteomes" id="UP000823633">
    <property type="component" value="Unassembled WGS sequence"/>
</dbReference>
<keyword evidence="3 11" id="KW-0227">DNA damage</keyword>
<dbReference type="SUPFAM" id="SSF52540">
    <property type="entry name" value="P-loop containing nucleoside triphosphate hydrolases"/>
    <property type="match status" value="1"/>
</dbReference>
<dbReference type="AlphaFoldDB" id="A0A9D9HAR4"/>